<feature type="chain" id="PRO_5023132466" evidence="8">
    <location>
        <begin position="43"/>
        <end position="523"/>
    </location>
</feature>
<name>A0A5C5X193_9PLAN</name>
<dbReference type="Proteomes" id="UP000317243">
    <property type="component" value="Unassembled WGS sequence"/>
</dbReference>
<protein>
    <submittedName>
        <fullName evidence="10">Arylsulfatase</fullName>
        <ecNumber evidence="10">3.1.6.1</ecNumber>
    </submittedName>
</protein>
<evidence type="ECO:0000256" key="7">
    <source>
        <dbReference type="SAM" id="MobiDB-lite"/>
    </source>
</evidence>
<organism evidence="10 11">
    <name type="scientific">Thalassoglobus neptunius</name>
    <dbReference type="NCBI Taxonomy" id="1938619"/>
    <lineage>
        <taxon>Bacteria</taxon>
        <taxon>Pseudomonadati</taxon>
        <taxon>Planctomycetota</taxon>
        <taxon>Planctomycetia</taxon>
        <taxon>Planctomycetales</taxon>
        <taxon>Planctomycetaceae</taxon>
        <taxon>Thalassoglobus</taxon>
    </lineage>
</organism>
<dbReference type="InterPro" id="IPR050738">
    <property type="entry name" value="Sulfatase"/>
</dbReference>
<proteinExistence type="inferred from homology"/>
<dbReference type="Pfam" id="PF00884">
    <property type="entry name" value="Sulfatase"/>
    <property type="match status" value="1"/>
</dbReference>
<feature type="region of interest" description="Disordered" evidence="7">
    <location>
        <begin position="503"/>
        <end position="523"/>
    </location>
</feature>
<evidence type="ECO:0000256" key="5">
    <source>
        <dbReference type="ARBA" id="ARBA00022801"/>
    </source>
</evidence>
<dbReference type="PANTHER" id="PTHR42693">
    <property type="entry name" value="ARYLSULFATASE FAMILY MEMBER"/>
    <property type="match status" value="1"/>
</dbReference>
<comment type="similarity">
    <text evidence="2">Belongs to the sulfatase family.</text>
</comment>
<feature type="compositionally biased region" description="Basic and acidic residues" evidence="7">
    <location>
        <begin position="513"/>
        <end position="523"/>
    </location>
</feature>
<dbReference type="EMBL" id="SIHI01000001">
    <property type="protein sequence ID" value="TWT56767.1"/>
    <property type="molecule type" value="Genomic_DNA"/>
</dbReference>
<keyword evidence="3" id="KW-0479">Metal-binding</keyword>
<evidence type="ECO:0000259" key="9">
    <source>
        <dbReference type="Pfam" id="PF00884"/>
    </source>
</evidence>
<dbReference type="GO" id="GO:0046872">
    <property type="term" value="F:metal ion binding"/>
    <property type="evidence" value="ECO:0007669"/>
    <property type="project" value="UniProtKB-KW"/>
</dbReference>
<evidence type="ECO:0000256" key="3">
    <source>
        <dbReference type="ARBA" id="ARBA00022723"/>
    </source>
</evidence>
<evidence type="ECO:0000256" key="6">
    <source>
        <dbReference type="ARBA" id="ARBA00022837"/>
    </source>
</evidence>
<dbReference type="PANTHER" id="PTHR42693:SF42">
    <property type="entry name" value="ARYLSULFATASE G"/>
    <property type="match status" value="1"/>
</dbReference>
<keyword evidence="6" id="KW-0106">Calcium</keyword>
<dbReference type="RefSeq" id="WP_231740548.1">
    <property type="nucleotide sequence ID" value="NZ_SIHI01000001.1"/>
</dbReference>
<dbReference type="Gene3D" id="3.30.1120.10">
    <property type="match status" value="1"/>
</dbReference>
<dbReference type="EC" id="3.1.6.1" evidence="10"/>
<dbReference type="AlphaFoldDB" id="A0A5C5X193"/>
<evidence type="ECO:0000256" key="4">
    <source>
        <dbReference type="ARBA" id="ARBA00022729"/>
    </source>
</evidence>
<dbReference type="CDD" id="cd16144">
    <property type="entry name" value="ARS_like"/>
    <property type="match status" value="1"/>
</dbReference>
<dbReference type="SUPFAM" id="SSF53649">
    <property type="entry name" value="Alkaline phosphatase-like"/>
    <property type="match status" value="1"/>
</dbReference>
<feature type="signal peptide" evidence="8">
    <location>
        <begin position="1"/>
        <end position="42"/>
    </location>
</feature>
<keyword evidence="5 10" id="KW-0378">Hydrolase</keyword>
<gene>
    <name evidence="10" type="primary">atsA_2</name>
    <name evidence="10" type="ORF">KOR42_01220</name>
</gene>
<feature type="domain" description="Sulfatase N-terminal" evidence="9">
    <location>
        <begin position="50"/>
        <end position="375"/>
    </location>
</feature>
<accession>A0A5C5X193</accession>
<evidence type="ECO:0000256" key="1">
    <source>
        <dbReference type="ARBA" id="ARBA00001913"/>
    </source>
</evidence>
<evidence type="ECO:0000313" key="10">
    <source>
        <dbReference type="EMBL" id="TWT56767.1"/>
    </source>
</evidence>
<evidence type="ECO:0000256" key="8">
    <source>
        <dbReference type="SAM" id="SignalP"/>
    </source>
</evidence>
<dbReference type="InterPro" id="IPR017850">
    <property type="entry name" value="Alkaline_phosphatase_core_sf"/>
</dbReference>
<dbReference type="GO" id="GO:0004065">
    <property type="term" value="F:arylsulfatase activity"/>
    <property type="evidence" value="ECO:0007669"/>
    <property type="project" value="UniProtKB-EC"/>
</dbReference>
<evidence type="ECO:0000313" key="11">
    <source>
        <dbReference type="Proteomes" id="UP000317243"/>
    </source>
</evidence>
<dbReference type="InterPro" id="IPR000917">
    <property type="entry name" value="Sulfatase_N"/>
</dbReference>
<evidence type="ECO:0000256" key="2">
    <source>
        <dbReference type="ARBA" id="ARBA00008779"/>
    </source>
</evidence>
<sequence length="523" mass="58058" precursor="true">MISQVKSPAAKPFCPATGTSRVPLSSCILALLVGLWCVPVCAADPSESTPNIILIFADDLGWSDLACYGNTLHETPHLDQLARQGMRFTNGYSAAPICSASRAGLLTGKTPARVHFEFVTKETAGSQIPQPGQTLRSPPFTLDLPLEEVTIAEALSQLDYQTYFFGKWHLNAHHNGYLGWSPTHGPPNQGFEFATQDFGGHPYSYKKSPPKPIEKVGEYPADSLVDAMCEAIQKEHQQPFFMMASHFYVHTPVKTPCKWLIEKYSEKLEESSPHRMARIRYAAFVETLDHYVGQLLQALDASGLADETVVIFTSDNGGHPEFASNAPLRGSKWNLYEGGIRVPLIVLWPGTVEPGTTCDQPVAGYDITPTCVEIASADTTTSSNSAKSVLPESIDGVSFLPMLQDPQTDLTRDLNWHFPYYHPERGYTDSLTEIGVNDFAVSQTRPQSAIRSGKYKLLYFDENDRSELYDLSTDISEQNDLSASQPMRTMMLRNRLMEYLYEQPDGAQARRATPLDRKTSEKN</sequence>
<comment type="caution">
    <text evidence="10">The sequence shown here is derived from an EMBL/GenBank/DDBJ whole genome shotgun (WGS) entry which is preliminary data.</text>
</comment>
<keyword evidence="11" id="KW-1185">Reference proteome</keyword>
<comment type="cofactor">
    <cofactor evidence="1">
        <name>Ca(2+)</name>
        <dbReference type="ChEBI" id="CHEBI:29108"/>
    </cofactor>
</comment>
<reference evidence="10 11" key="1">
    <citation type="submission" date="2019-02" db="EMBL/GenBank/DDBJ databases">
        <title>Deep-cultivation of Planctomycetes and their phenomic and genomic characterization uncovers novel biology.</title>
        <authorList>
            <person name="Wiegand S."/>
            <person name="Jogler M."/>
            <person name="Boedeker C."/>
            <person name="Pinto D."/>
            <person name="Vollmers J."/>
            <person name="Rivas-Marin E."/>
            <person name="Kohn T."/>
            <person name="Peeters S.H."/>
            <person name="Heuer A."/>
            <person name="Rast P."/>
            <person name="Oberbeckmann S."/>
            <person name="Bunk B."/>
            <person name="Jeske O."/>
            <person name="Meyerdierks A."/>
            <person name="Storesund J.E."/>
            <person name="Kallscheuer N."/>
            <person name="Luecker S."/>
            <person name="Lage O.M."/>
            <person name="Pohl T."/>
            <person name="Merkel B.J."/>
            <person name="Hornburger P."/>
            <person name="Mueller R.-W."/>
            <person name="Bruemmer F."/>
            <person name="Labrenz M."/>
            <person name="Spormann A.M."/>
            <person name="Op Den Camp H."/>
            <person name="Overmann J."/>
            <person name="Amann R."/>
            <person name="Jetten M.S.M."/>
            <person name="Mascher T."/>
            <person name="Medema M.H."/>
            <person name="Devos D.P."/>
            <person name="Kaster A.-K."/>
            <person name="Ovreas L."/>
            <person name="Rohde M."/>
            <person name="Galperin M.Y."/>
            <person name="Jogler C."/>
        </authorList>
    </citation>
    <scope>NUCLEOTIDE SEQUENCE [LARGE SCALE GENOMIC DNA]</scope>
    <source>
        <strain evidence="10 11">KOR42</strain>
    </source>
</reference>
<keyword evidence="4 8" id="KW-0732">Signal</keyword>
<dbReference type="Gene3D" id="3.40.720.10">
    <property type="entry name" value="Alkaline Phosphatase, subunit A"/>
    <property type="match status" value="1"/>
</dbReference>